<reference evidence="2 3" key="1">
    <citation type="submission" date="2016-06" db="EMBL/GenBank/DDBJ databases">
        <title>Genome sequence of halotolerant plant growth promoting strain of Halomonas elongata HEK1 isolated from salterns of Rann of Kutch, Gujarat, India.</title>
        <authorList>
            <person name="Gaba S."/>
            <person name="Singh R.N."/>
            <person name="Abrol S."/>
            <person name="Kaushik R."/>
            <person name="Saxena A.K."/>
        </authorList>
    </citation>
    <scope>NUCLEOTIDE SEQUENCE [LARGE SCALE GENOMIC DNA]</scope>
    <source>
        <strain evidence="2 3">HEK1</strain>
    </source>
</reference>
<sequence length="132" mass="14681">MPRAPATIPIAASRLSLGLHTGLGVGVVGVLGWWAPAWLAAVGALVVIGVLVRVAQCAPRGELRFTPRDDAPPHWSWRDGRHDEWRDIDLRCDYLGPWLIGLRVGRRRLWLWPDSADPARLRELRRALLSSG</sequence>
<gene>
    <name evidence="2" type="ORF">A8U91_00395</name>
</gene>
<comment type="caution">
    <text evidence="2">The sequence shown here is derived from an EMBL/GenBank/DDBJ whole genome shotgun (WGS) entry which is preliminary data.</text>
</comment>
<dbReference type="InterPro" id="IPR009883">
    <property type="entry name" value="YgfX"/>
</dbReference>
<organism evidence="2 3">
    <name type="scientific">Halomonas elongata</name>
    <dbReference type="NCBI Taxonomy" id="2746"/>
    <lineage>
        <taxon>Bacteria</taxon>
        <taxon>Pseudomonadati</taxon>
        <taxon>Pseudomonadota</taxon>
        <taxon>Gammaproteobacteria</taxon>
        <taxon>Oceanospirillales</taxon>
        <taxon>Halomonadaceae</taxon>
        <taxon>Halomonas</taxon>
    </lineage>
</organism>
<keyword evidence="1" id="KW-1133">Transmembrane helix</keyword>
<name>A0A1B8P1G5_HALEL</name>
<evidence type="ECO:0000313" key="2">
    <source>
        <dbReference type="EMBL" id="OBX36059.1"/>
    </source>
</evidence>
<dbReference type="PATRIC" id="fig|2746.7.peg.407"/>
<keyword evidence="1" id="KW-0472">Membrane</keyword>
<dbReference type="EMBL" id="MAJD01000001">
    <property type="protein sequence ID" value="OBX36059.1"/>
    <property type="molecule type" value="Genomic_DNA"/>
</dbReference>
<proteinExistence type="predicted"/>
<evidence type="ECO:0000256" key="1">
    <source>
        <dbReference type="SAM" id="Phobius"/>
    </source>
</evidence>
<keyword evidence="1" id="KW-0812">Transmembrane</keyword>
<dbReference type="AlphaFoldDB" id="A0A1B8P1G5"/>
<dbReference type="Pfam" id="PF07254">
    <property type="entry name" value="Cpta_toxin"/>
    <property type="match status" value="1"/>
</dbReference>
<feature type="transmembrane region" description="Helical" evidence="1">
    <location>
        <begin position="37"/>
        <end position="55"/>
    </location>
</feature>
<evidence type="ECO:0008006" key="4">
    <source>
        <dbReference type="Google" id="ProtNLM"/>
    </source>
</evidence>
<evidence type="ECO:0000313" key="3">
    <source>
        <dbReference type="Proteomes" id="UP000092504"/>
    </source>
</evidence>
<feature type="transmembrane region" description="Helical" evidence="1">
    <location>
        <begin position="12"/>
        <end position="31"/>
    </location>
</feature>
<protein>
    <recommendedName>
        <fullName evidence="4">Toxin CptA</fullName>
    </recommendedName>
</protein>
<dbReference type="RefSeq" id="WP_145924013.1">
    <property type="nucleotide sequence ID" value="NZ_CP142770.1"/>
</dbReference>
<accession>A0A1B8P1G5</accession>
<dbReference type="Proteomes" id="UP000092504">
    <property type="component" value="Unassembled WGS sequence"/>
</dbReference>